<dbReference type="SUPFAM" id="SSF48726">
    <property type="entry name" value="Immunoglobulin"/>
    <property type="match status" value="1"/>
</dbReference>
<dbReference type="SMART" id="SM00042">
    <property type="entry name" value="CUB"/>
    <property type="match status" value="1"/>
</dbReference>
<dbReference type="InterPro" id="IPR035914">
    <property type="entry name" value="Sperma_CUB_dom_sf"/>
</dbReference>
<evidence type="ECO:0000256" key="1">
    <source>
        <dbReference type="ARBA" id="ARBA00022737"/>
    </source>
</evidence>
<evidence type="ECO:0000256" key="2">
    <source>
        <dbReference type="ARBA" id="ARBA00023157"/>
    </source>
</evidence>
<sequence length="701" mass="78563">VSACMLYTQKPFPCDGVQRLYQSEGTIKSPGFSEGQNYQTELTCKWIIIVPMGSYVSLTFKDFALEKSKTCEHYDNVTIVERCTGTSGISGTLGGRAVGYCGTFIPPMINSTCKELHITFYSDDSDTASGFRAKYKIYKDSDSRMITCFGDKDCNKQLTHTATESFTFHCRVQGEPRPRRSFARVDGKSLPADAIDDNNGTLTIPRLRYPDDTGEYVCVANNKYGQDFATATLEVIPKCHCPPNITTNWFHSPPFVIKEKDNDHPKGIFPLLIDKMIDKCCGNCSKGHGISHVRYGTPKESLNEVKYTISSKQVVHLSFPIAGKETDEEYKGEYYRPLFSSPGVAVLVMKEDPSKSARAILNSVLSTWPVLLLTLVMAWLAGIAMWALDTWNNPDEFPRAFHRGVLEGFWWAFVTMTTVGYGDRSPKGYISRAFAIVWILVGLVVISITTGVITTSLTAITLSTNLKLYGAKIGAMENSTEYRIGVKKNSKVFEFIEFGAMFRALEDRTLAGILLDSFVAGAYRGQISSHVRVNKIISYDSSYGIVFRDAMSSRELQTCFNNYVSGKKSEISTIVKDNTSPVKEPKKSASEEVTAGLFDTKTQLYKNVLFSCIGMLAFISACGLIWDYGYRRHFRKNSTEFDELAILAGPGYETVKANMELLDTLMQEVQDFNDVWTEKLDEIMKKHDVEYNRFSQQHARP</sequence>
<comment type="caution">
    <text evidence="3">Lacks conserved residue(s) required for the propagation of feature annotation.</text>
</comment>
<dbReference type="InterPro" id="IPR013098">
    <property type="entry name" value="Ig_I-set"/>
</dbReference>
<dbReference type="EMBL" id="CACRXK020001350">
    <property type="protein sequence ID" value="CAB3988598.1"/>
    <property type="molecule type" value="Genomic_DNA"/>
</dbReference>
<dbReference type="InterPro" id="IPR003598">
    <property type="entry name" value="Ig_sub2"/>
</dbReference>
<dbReference type="InterPro" id="IPR013783">
    <property type="entry name" value="Ig-like_fold"/>
</dbReference>
<keyword evidence="1" id="KW-0677">Repeat</keyword>
<dbReference type="InterPro" id="IPR036179">
    <property type="entry name" value="Ig-like_dom_sf"/>
</dbReference>
<dbReference type="AlphaFoldDB" id="A0A7D9HQW5"/>
<dbReference type="Gene3D" id="2.60.120.290">
    <property type="entry name" value="Spermadhesin, CUB domain"/>
    <property type="match status" value="1"/>
</dbReference>
<name>A0A7D9HQW5_PARCT</name>
<dbReference type="SUPFAM" id="SSF49854">
    <property type="entry name" value="Spermadhesin, CUB domain"/>
    <property type="match status" value="1"/>
</dbReference>
<dbReference type="PANTHER" id="PTHR24251">
    <property type="entry name" value="OVOCHYMASE-RELATED"/>
    <property type="match status" value="1"/>
</dbReference>
<dbReference type="PROSITE" id="PS01180">
    <property type="entry name" value="CUB"/>
    <property type="match status" value="1"/>
</dbReference>
<dbReference type="InterPro" id="IPR013099">
    <property type="entry name" value="K_chnl_dom"/>
</dbReference>
<evidence type="ECO:0000256" key="3">
    <source>
        <dbReference type="PROSITE-ProRule" id="PRU00059"/>
    </source>
</evidence>
<dbReference type="PROSITE" id="PS50835">
    <property type="entry name" value="IG_LIKE"/>
    <property type="match status" value="1"/>
</dbReference>
<dbReference type="SMART" id="SM00408">
    <property type="entry name" value="IGc2"/>
    <property type="match status" value="1"/>
</dbReference>
<dbReference type="Pfam" id="PF00431">
    <property type="entry name" value="CUB"/>
    <property type="match status" value="1"/>
</dbReference>
<keyword evidence="5" id="KW-1185">Reference proteome</keyword>
<dbReference type="CDD" id="cd00041">
    <property type="entry name" value="CUB"/>
    <property type="match status" value="1"/>
</dbReference>
<gene>
    <name evidence="4" type="ORF">PACLA_8A077143</name>
</gene>
<dbReference type="InterPro" id="IPR003599">
    <property type="entry name" value="Ig_sub"/>
</dbReference>
<protein>
    <submittedName>
        <fullName evidence="4">Potassium voltage-gated channel subfamily F member 1</fullName>
    </submittedName>
</protein>
<comment type="caution">
    <text evidence="4">The sequence shown here is derived from an EMBL/GenBank/DDBJ whole genome shotgun (WGS) entry which is preliminary data.</text>
</comment>
<dbReference type="PANTHER" id="PTHR24251:SF37">
    <property type="entry name" value="CUB DOMAIN-CONTAINING PROTEIN"/>
    <property type="match status" value="1"/>
</dbReference>
<evidence type="ECO:0000313" key="4">
    <source>
        <dbReference type="EMBL" id="CAB3988598.1"/>
    </source>
</evidence>
<dbReference type="SMART" id="SM00409">
    <property type="entry name" value="IG"/>
    <property type="match status" value="1"/>
</dbReference>
<evidence type="ECO:0000313" key="5">
    <source>
        <dbReference type="Proteomes" id="UP001152795"/>
    </source>
</evidence>
<dbReference type="Pfam" id="PF07885">
    <property type="entry name" value="Ion_trans_2"/>
    <property type="match status" value="1"/>
</dbReference>
<dbReference type="OrthoDB" id="5982258at2759"/>
<keyword evidence="2" id="KW-1015">Disulfide bond</keyword>
<feature type="non-terminal residue" evidence="4">
    <location>
        <position position="701"/>
    </location>
</feature>
<dbReference type="Gene3D" id="1.10.287.70">
    <property type="match status" value="1"/>
</dbReference>
<reference evidence="4" key="1">
    <citation type="submission" date="2020-04" db="EMBL/GenBank/DDBJ databases">
        <authorList>
            <person name="Alioto T."/>
            <person name="Alioto T."/>
            <person name="Gomez Garrido J."/>
        </authorList>
    </citation>
    <scope>NUCLEOTIDE SEQUENCE</scope>
    <source>
        <strain evidence="4">A484AB</strain>
    </source>
</reference>
<proteinExistence type="predicted"/>
<dbReference type="InterPro" id="IPR007110">
    <property type="entry name" value="Ig-like_dom"/>
</dbReference>
<accession>A0A7D9HQW5</accession>
<dbReference type="Pfam" id="PF07679">
    <property type="entry name" value="I-set"/>
    <property type="match status" value="1"/>
</dbReference>
<dbReference type="Proteomes" id="UP001152795">
    <property type="component" value="Unassembled WGS sequence"/>
</dbReference>
<dbReference type="Gene3D" id="2.60.40.10">
    <property type="entry name" value="Immunoglobulins"/>
    <property type="match status" value="1"/>
</dbReference>
<organism evidence="4 5">
    <name type="scientific">Paramuricea clavata</name>
    <name type="common">Red gorgonian</name>
    <name type="synonym">Violescent sea-whip</name>
    <dbReference type="NCBI Taxonomy" id="317549"/>
    <lineage>
        <taxon>Eukaryota</taxon>
        <taxon>Metazoa</taxon>
        <taxon>Cnidaria</taxon>
        <taxon>Anthozoa</taxon>
        <taxon>Octocorallia</taxon>
        <taxon>Malacalcyonacea</taxon>
        <taxon>Plexauridae</taxon>
        <taxon>Paramuricea</taxon>
    </lineage>
</organism>
<dbReference type="SUPFAM" id="SSF81324">
    <property type="entry name" value="Voltage-gated potassium channels"/>
    <property type="match status" value="1"/>
</dbReference>
<dbReference type="FunFam" id="2.60.120.290:FF:000005">
    <property type="entry name" value="Procollagen C-endopeptidase enhancer 1"/>
    <property type="match status" value="1"/>
</dbReference>
<dbReference type="InterPro" id="IPR000859">
    <property type="entry name" value="CUB_dom"/>
</dbReference>